<dbReference type="AlphaFoldDB" id="B1T126"/>
<feature type="compositionally biased region" description="Basic and acidic residues" evidence="1">
    <location>
        <begin position="207"/>
        <end position="221"/>
    </location>
</feature>
<evidence type="ECO:0000313" key="2">
    <source>
        <dbReference type="EMBL" id="EDT42749.1"/>
    </source>
</evidence>
<accession>B1T126</accession>
<feature type="region of interest" description="Disordered" evidence="1">
    <location>
        <begin position="198"/>
        <end position="237"/>
    </location>
</feature>
<protein>
    <submittedName>
        <fullName evidence="2">Uncharacterized protein</fullName>
    </submittedName>
</protein>
<organism evidence="2 3">
    <name type="scientific">Burkholderia ambifaria MEX-5</name>
    <dbReference type="NCBI Taxonomy" id="396597"/>
    <lineage>
        <taxon>Bacteria</taxon>
        <taxon>Pseudomonadati</taxon>
        <taxon>Pseudomonadota</taxon>
        <taxon>Betaproteobacteria</taxon>
        <taxon>Burkholderiales</taxon>
        <taxon>Burkholderiaceae</taxon>
        <taxon>Burkholderia</taxon>
        <taxon>Burkholderia cepacia complex</taxon>
    </lineage>
</organism>
<sequence>MLLRRSSRWPRRATAPRHRYCKGCAAGGATMSGNIRNPFGVRTADCRSTRAVRPCAPGVPQRMHPDHMSVRFRSTAIHCATSCREFEASFANRANARYVAARPSSVQFRRPSPLTKHGASPMKSMNAIQIRAACLAAMVACATGFGHAIQSPRFSDTMTEVETDLITPLERISTDGRLVCTIAGNANSKHRRTVMSGTGLSHVASSRKPERVVTPRQEPLHHFPGYRTSVHDAKDWT</sequence>
<dbReference type="Proteomes" id="UP000004814">
    <property type="component" value="Unassembled WGS sequence"/>
</dbReference>
<proteinExistence type="predicted"/>
<name>B1T126_9BURK</name>
<evidence type="ECO:0000256" key="1">
    <source>
        <dbReference type="SAM" id="MobiDB-lite"/>
    </source>
</evidence>
<comment type="caution">
    <text evidence="2">The sequence shown here is derived from an EMBL/GenBank/DDBJ whole genome shotgun (WGS) entry which is preliminary data.</text>
</comment>
<evidence type="ECO:0000313" key="3">
    <source>
        <dbReference type="Proteomes" id="UP000004814"/>
    </source>
</evidence>
<dbReference type="EMBL" id="ABLK01000030">
    <property type="protein sequence ID" value="EDT42749.1"/>
    <property type="molecule type" value="Genomic_DNA"/>
</dbReference>
<reference evidence="2 3" key="1">
    <citation type="submission" date="2008-03" db="EMBL/GenBank/DDBJ databases">
        <title>Sequencing of the draft genome and assembly of Burkholderia ambifaria MEX-5.</title>
        <authorList>
            <consortium name="US DOE Joint Genome Institute (JGI-PGF)"/>
            <person name="Copeland A."/>
            <person name="Lucas S."/>
            <person name="Lapidus A."/>
            <person name="Glavina del Rio T."/>
            <person name="Dalin E."/>
            <person name="Tice H."/>
            <person name="Bruce D."/>
            <person name="Goodwin L."/>
            <person name="Pitluck S."/>
            <person name="Larimer F."/>
            <person name="Land M.L."/>
            <person name="Hauser L."/>
            <person name="Tiedje J."/>
            <person name="Richardson P."/>
        </authorList>
    </citation>
    <scope>NUCLEOTIDE SEQUENCE [LARGE SCALE GENOMIC DNA]</scope>
    <source>
        <strain evidence="2 3">MEX-5</strain>
    </source>
</reference>
<dbReference type="PATRIC" id="fig|396597.7.peg.6832"/>
<gene>
    <name evidence="2" type="ORF">BamMEX5DRAFT_1492</name>
</gene>